<reference evidence="2" key="1">
    <citation type="submission" date="2023-04" db="EMBL/GenBank/DDBJ databases">
        <title>Phytophthora fragariaefolia NBRC 109709.</title>
        <authorList>
            <person name="Ichikawa N."/>
            <person name="Sato H."/>
            <person name="Tonouchi N."/>
        </authorList>
    </citation>
    <scope>NUCLEOTIDE SEQUENCE</scope>
    <source>
        <strain evidence="2">NBRC 109709</strain>
    </source>
</reference>
<accession>A0A9W6U253</accession>
<dbReference type="EMBL" id="BSXT01000327">
    <property type="protein sequence ID" value="GMF24477.1"/>
    <property type="molecule type" value="Genomic_DNA"/>
</dbReference>
<feature type="region of interest" description="Disordered" evidence="1">
    <location>
        <begin position="67"/>
        <end position="111"/>
    </location>
</feature>
<sequence length="304" mass="30746">MRATTTADSAGSGVDVDLATEAWVAVGVLDNAAKPSTKIAGAASLSAAAIDRSPAVVGAARVVRPSRRGWETTGDANTPPGVAEASEAAPSVPESPSSSISTGTEASVPGVMPLETTGVLGKEAVDAVDDARDAGVRGIGENGGSDALGMDAKDNTSLSAETAIPEIGADEVGSEAAGSEEGTLCGGPLLVTATEAACFTAFRAFRSTESRPSRCFFLGGGGADRSLADDFAVLLLLPLWSAEGIIGPESSELSESTARDVEDPDLAAAPPSDPEEVGYNPLKTRKLLEEVEWPTAVRPIPPTR</sequence>
<comment type="caution">
    <text evidence="2">The sequence shown here is derived from an EMBL/GenBank/DDBJ whole genome shotgun (WGS) entry which is preliminary data.</text>
</comment>
<dbReference type="AlphaFoldDB" id="A0A9W6U253"/>
<evidence type="ECO:0000313" key="2">
    <source>
        <dbReference type="EMBL" id="GMF24477.1"/>
    </source>
</evidence>
<feature type="region of interest" description="Disordered" evidence="1">
    <location>
        <begin position="250"/>
        <end position="281"/>
    </location>
</feature>
<keyword evidence="3" id="KW-1185">Reference proteome</keyword>
<organism evidence="2 3">
    <name type="scientific">Phytophthora fragariaefolia</name>
    <dbReference type="NCBI Taxonomy" id="1490495"/>
    <lineage>
        <taxon>Eukaryota</taxon>
        <taxon>Sar</taxon>
        <taxon>Stramenopiles</taxon>
        <taxon>Oomycota</taxon>
        <taxon>Peronosporomycetes</taxon>
        <taxon>Peronosporales</taxon>
        <taxon>Peronosporaceae</taxon>
        <taxon>Phytophthora</taxon>
    </lineage>
</organism>
<evidence type="ECO:0000256" key="1">
    <source>
        <dbReference type="SAM" id="MobiDB-lite"/>
    </source>
</evidence>
<protein>
    <submittedName>
        <fullName evidence="2">Unnamed protein product</fullName>
    </submittedName>
</protein>
<feature type="compositionally biased region" description="Low complexity" evidence="1">
    <location>
        <begin position="79"/>
        <end position="107"/>
    </location>
</feature>
<name>A0A9W6U253_9STRA</name>
<dbReference type="Proteomes" id="UP001165121">
    <property type="component" value="Unassembled WGS sequence"/>
</dbReference>
<proteinExistence type="predicted"/>
<gene>
    <name evidence="2" type="ORF">Pfra01_000411700</name>
</gene>
<evidence type="ECO:0000313" key="3">
    <source>
        <dbReference type="Proteomes" id="UP001165121"/>
    </source>
</evidence>